<dbReference type="Proteomes" id="UP000770717">
    <property type="component" value="Unassembled WGS sequence"/>
</dbReference>
<gene>
    <name evidence="11" type="ORF">GDO78_010389</name>
</gene>
<evidence type="ECO:0000256" key="9">
    <source>
        <dbReference type="SAM" id="Phobius"/>
    </source>
</evidence>
<keyword evidence="7" id="KW-1015">Disulfide bond</keyword>
<keyword evidence="6 9" id="KW-1133">Transmembrane helix</keyword>
<accession>A0A8J6F3Q9</accession>
<keyword evidence="12" id="KW-1185">Reference proteome</keyword>
<keyword evidence="3 10" id="KW-0732">Signal</keyword>
<reference evidence="11" key="1">
    <citation type="thesis" date="2020" institute="ProQuest LLC" country="789 East Eisenhower Parkway, Ann Arbor, MI, USA">
        <title>Comparative Genomics and Chromosome Evolution.</title>
        <authorList>
            <person name="Mudd A.B."/>
        </authorList>
    </citation>
    <scope>NUCLEOTIDE SEQUENCE</scope>
    <source>
        <strain evidence="11">HN-11 Male</strain>
        <tissue evidence="11">Kidney and liver</tissue>
    </source>
</reference>
<keyword evidence="8" id="KW-0676">Redox-active center</keyword>
<dbReference type="InterPro" id="IPR052454">
    <property type="entry name" value="TMX_domain-containing"/>
</dbReference>
<feature type="transmembrane region" description="Helical" evidence="9">
    <location>
        <begin position="116"/>
        <end position="137"/>
    </location>
</feature>
<evidence type="ECO:0000256" key="1">
    <source>
        <dbReference type="ARBA" id="ARBA00004389"/>
    </source>
</evidence>
<dbReference type="PANTHER" id="PTHR46107">
    <property type="entry name" value="DUMPY: SHORTER THAN WILD-TYPE"/>
    <property type="match status" value="1"/>
</dbReference>
<organism evidence="11 12">
    <name type="scientific">Eleutherodactylus coqui</name>
    <name type="common">Puerto Rican coqui</name>
    <dbReference type="NCBI Taxonomy" id="57060"/>
    <lineage>
        <taxon>Eukaryota</taxon>
        <taxon>Metazoa</taxon>
        <taxon>Chordata</taxon>
        <taxon>Craniata</taxon>
        <taxon>Vertebrata</taxon>
        <taxon>Euteleostomi</taxon>
        <taxon>Amphibia</taxon>
        <taxon>Batrachia</taxon>
        <taxon>Anura</taxon>
        <taxon>Neobatrachia</taxon>
        <taxon>Hyloidea</taxon>
        <taxon>Eleutherodactylidae</taxon>
        <taxon>Eleutherodactylinae</taxon>
        <taxon>Eleutherodactylus</taxon>
        <taxon>Eleutherodactylus</taxon>
    </lineage>
</organism>
<feature type="signal peptide" evidence="10">
    <location>
        <begin position="1"/>
        <end position="19"/>
    </location>
</feature>
<evidence type="ECO:0000256" key="7">
    <source>
        <dbReference type="ARBA" id="ARBA00023157"/>
    </source>
</evidence>
<keyword evidence="5" id="KW-0249">Electron transport</keyword>
<dbReference type="AlphaFoldDB" id="A0A8J6F3Q9"/>
<keyword evidence="4" id="KW-0256">Endoplasmic reticulum</keyword>
<sequence>MALYTLCCFLLLLYSSVLAKKGDVIDITDGSWRDILQGEWMIKFCKDGIFRKYQGSRTHKDFINFVNEKEWESIEPVSSWFSPDSLLMSGMSTLFQLSVWIRYCHNYFVEDIGLPVWGSYILFGLMTLFLGLVLGLVSCSYTP</sequence>
<evidence type="ECO:0000256" key="8">
    <source>
        <dbReference type="ARBA" id="ARBA00023284"/>
    </source>
</evidence>
<dbReference type="OrthoDB" id="7869097at2759"/>
<evidence type="ECO:0000256" key="3">
    <source>
        <dbReference type="ARBA" id="ARBA00022729"/>
    </source>
</evidence>
<evidence type="ECO:0000313" key="12">
    <source>
        <dbReference type="Proteomes" id="UP000770717"/>
    </source>
</evidence>
<evidence type="ECO:0000256" key="10">
    <source>
        <dbReference type="SAM" id="SignalP"/>
    </source>
</evidence>
<dbReference type="EMBL" id="WNTK01000006">
    <property type="protein sequence ID" value="KAG9481112.1"/>
    <property type="molecule type" value="Genomic_DNA"/>
</dbReference>
<comment type="caution">
    <text evidence="11">The sequence shown here is derived from an EMBL/GenBank/DDBJ whole genome shotgun (WGS) entry which is preliminary data.</text>
</comment>
<evidence type="ECO:0000256" key="6">
    <source>
        <dbReference type="ARBA" id="ARBA00022989"/>
    </source>
</evidence>
<keyword evidence="9" id="KW-0812">Transmembrane</keyword>
<feature type="chain" id="PRO_5035313806" evidence="10">
    <location>
        <begin position="20"/>
        <end position="143"/>
    </location>
</feature>
<comment type="subcellular location">
    <subcellularLocation>
        <location evidence="1">Endoplasmic reticulum membrane</location>
        <topology evidence="1">Single-pass membrane protein</topology>
    </subcellularLocation>
</comment>
<evidence type="ECO:0000313" key="11">
    <source>
        <dbReference type="EMBL" id="KAG9481112.1"/>
    </source>
</evidence>
<name>A0A8J6F3Q9_ELECQ</name>
<dbReference type="GO" id="GO:0015036">
    <property type="term" value="F:disulfide oxidoreductase activity"/>
    <property type="evidence" value="ECO:0007669"/>
    <property type="project" value="TreeGrafter"/>
</dbReference>
<evidence type="ECO:0000256" key="5">
    <source>
        <dbReference type="ARBA" id="ARBA00022982"/>
    </source>
</evidence>
<keyword evidence="2" id="KW-0813">Transport</keyword>
<evidence type="ECO:0000256" key="2">
    <source>
        <dbReference type="ARBA" id="ARBA00022448"/>
    </source>
</evidence>
<evidence type="ECO:0000256" key="4">
    <source>
        <dbReference type="ARBA" id="ARBA00022824"/>
    </source>
</evidence>
<proteinExistence type="predicted"/>
<keyword evidence="9" id="KW-0472">Membrane</keyword>
<dbReference type="PANTHER" id="PTHR46107:SF2">
    <property type="entry name" value="THIOREDOXIN-RELATED TRANSMEMBRANE PROTEIN 1"/>
    <property type="match status" value="1"/>
</dbReference>
<dbReference type="GO" id="GO:0005789">
    <property type="term" value="C:endoplasmic reticulum membrane"/>
    <property type="evidence" value="ECO:0007669"/>
    <property type="project" value="UniProtKB-SubCell"/>
</dbReference>
<protein>
    <submittedName>
        <fullName evidence="11">Uncharacterized protein</fullName>
    </submittedName>
</protein>